<dbReference type="InterPro" id="IPR000182">
    <property type="entry name" value="GNAT_dom"/>
</dbReference>
<proteinExistence type="predicted"/>
<dbReference type="EMBL" id="JBBEUB010000003">
    <property type="protein sequence ID" value="MEJ2903235.1"/>
    <property type="molecule type" value="Genomic_DNA"/>
</dbReference>
<protein>
    <submittedName>
        <fullName evidence="2">GNAT family protein</fullName>
        <ecNumber evidence="2">2.-.-.-</ecNumber>
    </submittedName>
</protein>
<dbReference type="SUPFAM" id="SSF55729">
    <property type="entry name" value="Acyl-CoA N-acyltransferases (Nat)"/>
    <property type="match status" value="1"/>
</dbReference>
<name>A0ABU8NP57_9SPHI</name>
<accession>A0ABU8NP57</accession>
<feature type="domain" description="N-acetyltransferase" evidence="1">
    <location>
        <begin position="13"/>
        <end position="164"/>
    </location>
</feature>
<evidence type="ECO:0000259" key="1">
    <source>
        <dbReference type="Pfam" id="PF13302"/>
    </source>
</evidence>
<dbReference type="InterPro" id="IPR016181">
    <property type="entry name" value="Acyl_CoA_acyltransferase"/>
</dbReference>
<dbReference type="Pfam" id="PF13302">
    <property type="entry name" value="Acetyltransf_3"/>
    <property type="match status" value="1"/>
</dbReference>
<evidence type="ECO:0000313" key="3">
    <source>
        <dbReference type="Proteomes" id="UP001378956"/>
    </source>
</evidence>
<comment type="caution">
    <text evidence="2">The sequence shown here is derived from an EMBL/GenBank/DDBJ whole genome shotgun (WGS) entry which is preliminary data.</text>
</comment>
<dbReference type="Gene3D" id="3.40.630.30">
    <property type="match status" value="1"/>
</dbReference>
<reference evidence="2 3" key="1">
    <citation type="submission" date="2024-03" db="EMBL/GenBank/DDBJ databases">
        <title>Sequence of Lycoming College Course Isolates.</title>
        <authorList>
            <person name="Plotts O."/>
            <person name="Newman J."/>
        </authorList>
    </citation>
    <scope>NUCLEOTIDE SEQUENCE [LARGE SCALE GENOMIC DNA]</scope>
    <source>
        <strain evidence="2 3">CJB-3</strain>
    </source>
</reference>
<sequence>MFKPITFQNENYLIHPFRPEDLERFGQISKEVFCILSDDHTLKFVPNKRLSTFQEAELFLQTMLMNAHAGRNYLHFITDKKLSKVVGIIDLISPQVAQEHYQIDHYPFFIEFYLSSFASGCYLMTDILPTIVDQILSQGISNIGAVVNRDNIAAKKVLKKAQFRYKNPFDQVQDFYEITQN</sequence>
<organism evidence="2 3">
    <name type="scientific">Pedobacter panaciterrae</name>
    <dbReference type="NCBI Taxonomy" id="363849"/>
    <lineage>
        <taxon>Bacteria</taxon>
        <taxon>Pseudomonadati</taxon>
        <taxon>Bacteroidota</taxon>
        <taxon>Sphingobacteriia</taxon>
        <taxon>Sphingobacteriales</taxon>
        <taxon>Sphingobacteriaceae</taxon>
        <taxon>Pedobacter</taxon>
    </lineage>
</organism>
<gene>
    <name evidence="2" type="ORF">WAE58_12405</name>
</gene>
<dbReference type="GO" id="GO:0016740">
    <property type="term" value="F:transferase activity"/>
    <property type="evidence" value="ECO:0007669"/>
    <property type="project" value="UniProtKB-KW"/>
</dbReference>
<dbReference type="EC" id="2.-.-.-" evidence="2"/>
<evidence type="ECO:0000313" key="2">
    <source>
        <dbReference type="EMBL" id="MEJ2903235.1"/>
    </source>
</evidence>
<dbReference type="RefSeq" id="WP_172659800.1">
    <property type="nucleotide sequence ID" value="NZ_CBFGNQ010000001.1"/>
</dbReference>
<keyword evidence="3" id="KW-1185">Reference proteome</keyword>
<dbReference type="Proteomes" id="UP001378956">
    <property type="component" value="Unassembled WGS sequence"/>
</dbReference>
<keyword evidence="2" id="KW-0808">Transferase</keyword>